<dbReference type="Proteomes" id="UP000217784">
    <property type="component" value="Unassembled WGS sequence"/>
</dbReference>
<accession>A0A2A2H7T5</accession>
<organism evidence="2 3">
    <name type="scientific">Methanobacterium bryantii</name>
    <dbReference type="NCBI Taxonomy" id="2161"/>
    <lineage>
        <taxon>Archaea</taxon>
        <taxon>Methanobacteriati</taxon>
        <taxon>Methanobacteriota</taxon>
        <taxon>Methanomada group</taxon>
        <taxon>Methanobacteria</taxon>
        <taxon>Methanobacteriales</taxon>
        <taxon>Methanobacteriaceae</taxon>
        <taxon>Methanobacterium</taxon>
    </lineage>
</organism>
<sequence length="160" mass="17593">METEISNFLSNLEFGDIQEFEQMSVFPVFADLEGSVDYITLKEAMADGLLIISEVDEGGSVPELKVTNCAEVPVLLLDGEELVGAKQNRIINTSILLKELSDITIPVSCVEEGRWSYESESFTDSDNIASYNVRNKKSASVKRSVENYGCYSSDQGGSLE</sequence>
<comment type="caution">
    <text evidence="2">The sequence shown here is derived from an EMBL/GenBank/DDBJ whole genome shotgun (WGS) entry which is preliminary data.</text>
</comment>
<proteinExistence type="predicted"/>
<dbReference type="InterPro" id="IPR046699">
    <property type="entry name" value="ARPP-1"/>
</dbReference>
<protein>
    <recommendedName>
        <fullName evidence="1">ARG and Rhodanese-Phosphatase-superfamily-associated domain-containing protein</fullName>
    </recommendedName>
</protein>
<evidence type="ECO:0000259" key="1">
    <source>
        <dbReference type="Pfam" id="PF20208"/>
    </source>
</evidence>
<evidence type="ECO:0000313" key="2">
    <source>
        <dbReference type="EMBL" id="PAV05448.1"/>
    </source>
</evidence>
<evidence type="ECO:0000313" key="3">
    <source>
        <dbReference type="Proteomes" id="UP000217784"/>
    </source>
</evidence>
<feature type="domain" description="ARG and Rhodanese-Phosphatase-superfamily-associated" evidence="1">
    <location>
        <begin position="12"/>
        <end position="156"/>
    </location>
</feature>
<name>A0A2A2H7T5_METBR</name>
<dbReference type="EMBL" id="LMVM01000005">
    <property type="protein sequence ID" value="PAV05448.1"/>
    <property type="molecule type" value="Genomic_DNA"/>
</dbReference>
<dbReference type="RefSeq" id="WP_095652002.1">
    <property type="nucleotide sequence ID" value="NZ_LMVM01000005.1"/>
</dbReference>
<dbReference type="Pfam" id="PF20208">
    <property type="entry name" value="ARPP-1"/>
    <property type="match status" value="1"/>
</dbReference>
<reference evidence="2 3" key="1">
    <citation type="journal article" date="2017" name="BMC Genomics">
        <title>Genomic analysis of methanogenic archaea reveals a shift towards energy conservation.</title>
        <authorList>
            <person name="Gilmore S.P."/>
            <person name="Henske J.K."/>
            <person name="Sexton J.A."/>
            <person name="Solomon K.V."/>
            <person name="Seppala S."/>
            <person name="Yoo J.I."/>
            <person name="Huyett L.M."/>
            <person name="Pressman A."/>
            <person name="Cogan J.Z."/>
            <person name="Kivenson V."/>
            <person name="Peng X."/>
            <person name="Tan Y."/>
            <person name="Valentine D.L."/>
            <person name="O'Malley M.A."/>
        </authorList>
    </citation>
    <scope>NUCLEOTIDE SEQUENCE [LARGE SCALE GENOMIC DNA]</scope>
    <source>
        <strain evidence="2 3">M.o.H.</strain>
    </source>
</reference>
<gene>
    <name evidence="2" type="ORF">ASJ80_09360</name>
</gene>
<dbReference type="AlphaFoldDB" id="A0A2A2H7T5"/>
<keyword evidence="3" id="KW-1185">Reference proteome</keyword>
<dbReference type="OrthoDB" id="73400at2157"/>